<dbReference type="InterPro" id="IPR027417">
    <property type="entry name" value="P-loop_NTPase"/>
</dbReference>
<dbReference type="GO" id="GO:0043139">
    <property type="term" value="F:5'-3' DNA helicase activity"/>
    <property type="evidence" value="ECO:0007669"/>
    <property type="project" value="UniProtKB-EC"/>
</dbReference>
<dbReference type="GO" id="GO:0006310">
    <property type="term" value="P:DNA recombination"/>
    <property type="evidence" value="ECO:0007669"/>
    <property type="project" value="UniProtKB-KW"/>
</dbReference>
<feature type="domain" description="DNA helicase Pif1-like DEAD-box helicase" evidence="2">
    <location>
        <begin position="38"/>
        <end position="90"/>
    </location>
</feature>
<evidence type="ECO:0000313" key="3">
    <source>
        <dbReference type="EMBL" id="CDY51096.1"/>
    </source>
</evidence>
<dbReference type="STRING" id="3708.A0A078IM83"/>
<keyword evidence="1" id="KW-0234">DNA repair</keyword>
<dbReference type="Gene3D" id="3.40.50.300">
    <property type="entry name" value="P-loop containing nucleotide triphosphate hydrolases"/>
    <property type="match status" value="1"/>
</dbReference>
<keyword evidence="1" id="KW-0227">DNA damage</keyword>
<keyword evidence="1" id="KW-0233">DNA recombination</keyword>
<name>A0A078IM83_BRANA</name>
<keyword evidence="1" id="KW-0067">ATP-binding</keyword>
<comment type="similarity">
    <text evidence="1">Belongs to the helicase family.</text>
</comment>
<dbReference type="Pfam" id="PF05970">
    <property type="entry name" value="PIF1"/>
    <property type="match status" value="1"/>
</dbReference>
<comment type="catalytic activity">
    <reaction evidence="1">
        <text>ATP + H2O = ADP + phosphate + H(+)</text>
        <dbReference type="Rhea" id="RHEA:13065"/>
        <dbReference type="ChEBI" id="CHEBI:15377"/>
        <dbReference type="ChEBI" id="CHEBI:15378"/>
        <dbReference type="ChEBI" id="CHEBI:30616"/>
        <dbReference type="ChEBI" id="CHEBI:43474"/>
        <dbReference type="ChEBI" id="CHEBI:456216"/>
        <dbReference type="EC" id="5.6.2.3"/>
    </reaction>
</comment>
<organism evidence="3 4">
    <name type="scientific">Brassica napus</name>
    <name type="common">Rape</name>
    <dbReference type="NCBI Taxonomy" id="3708"/>
    <lineage>
        <taxon>Eukaryota</taxon>
        <taxon>Viridiplantae</taxon>
        <taxon>Streptophyta</taxon>
        <taxon>Embryophyta</taxon>
        <taxon>Tracheophyta</taxon>
        <taxon>Spermatophyta</taxon>
        <taxon>Magnoliopsida</taxon>
        <taxon>eudicotyledons</taxon>
        <taxon>Gunneridae</taxon>
        <taxon>Pentapetalae</taxon>
        <taxon>rosids</taxon>
        <taxon>malvids</taxon>
        <taxon>Brassicales</taxon>
        <taxon>Brassicaceae</taxon>
        <taxon>Brassiceae</taxon>
        <taxon>Brassica</taxon>
    </lineage>
</organism>
<dbReference type="EC" id="5.6.2.3" evidence="1"/>
<accession>A0A078IM83</accession>
<dbReference type="PaxDb" id="3708-A0A078IM83"/>
<comment type="cofactor">
    <cofactor evidence="1">
        <name>Mg(2+)</name>
        <dbReference type="ChEBI" id="CHEBI:18420"/>
    </cofactor>
</comment>
<gene>
    <name evidence="3" type="primary">BnaC06g42200D</name>
    <name evidence="3" type="ORF">GSBRNA2T00098238001</name>
</gene>
<dbReference type="GO" id="GO:0005524">
    <property type="term" value="F:ATP binding"/>
    <property type="evidence" value="ECO:0007669"/>
    <property type="project" value="UniProtKB-KW"/>
</dbReference>
<proteinExistence type="inferred from homology"/>
<keyword evidence="1" id="KW-0547">Nucleotide-binding</keyword>
<dbReference type="AlphaFoldDB" id="A0A078IM83"/>
<dbReference type="EMBL" id="LK032965">
    <property type="protein sequence ID" value="CDY51096.1"/>
    <property type="molecule type" value="Genomic_DNA"/>
</dbReference>
<keyword evidence="1" id="KW-0378">Hydrolase</keyword>
<dbReference type="InterPro" id="IPR010285">
    <property type="entry name" value="DNA_helicase_pif1-like_DEAD"/>
</dbReference>
<dbReference type="GO" id="GO:0016887">
    <property type="term" value="F:ATP hydrolysis activity"/>
    <property type="evidence" value="ECO:0007669"/>
    <property type="project" value="RHEA"/>
</dbReference>
<dbReference type="Proteomes" id="UP000028999">
    <property type="component" value="Unassembled WGS sequence"/>
</dbReference>
<dbReference type="GO" id="GO:0000723">
    <property type="term" value="P:telomere maintenance"/>
    <property type="evidence" value="ECO:0007669"/>
    <property type="project" value="InterPro"/>
</dbReference>
<dbReference type="GO" id="GO:0006281">
    <property type="term" value="P:DNA repair"/>
    <property type="evidence" value="ECO:0007669"/>
    <property type="project" value="UniProtKB-KW"/>
</dbReference>
<dbReference type="PANTHER" id="PTHR10492">
    <property type="match status" value="1"/>
</dbReference>
<dbReference type="SUPFAM" id="SSF52540">
    <property type="entry name" value="P-loop containing nucleoside triphosphate hydrolases"/>
    <property type="match status" value="1"/>
</dbReference>
<sequence>MPKLPKTCSNDSNMSILDEESYDSGTLLETIDRDVPKMNDEQKNIYDEIVSVVSEERGGMFFAYGFGGTGKTFIWRLLSASIRSQGKLFLILHQMRVLLCCYKAASMNSSFHWEHSKIDNMINDYILDKLDGNIYFSAYNIDSTDKKSVNDEALGPSFLNSIKVYGLPNHSLRLKISCHVQRRTHVRGWGTTVNTFKFVFHGLTQVKLSPGSAIGHVMYIPRLMITPPDTILHFEMLETYYSLPDCSRRVYVL</sequence>
<evidence type="ECO:0000256" key="1">
    <source>
        <dbReference type="RuleBase" id="RU363044"/>
    </source>
</evidence>
<evidence type="ECO:0000313" key="4">
    <source>
        <dbReference type="Proteomes" id="UP000028999"/>
    </source>
</evidence>
<dbReference type="PANTHER" id="PTHR10492:SF101">
    <property type="entry name" value="ATP-DEPENDENT DNA HELICASE"/>
    <property type="match status" value="1"/>
</dbReference>
<reference evidence="3 4" key="1">
    <citation type="journal article" date="2014" name="Science">
        <title>Plant genetics. Early allopolyploid evolution in the post-Neolithic Brassica napus oilseed genome.</title>
        <authorList>
            <person name="Chalhoub B."/>
            <person name="Denoeud F."/>
            <person name="Liu S."/>
            <person name="Parkin I.A."/>
            <person name="Tang H."/>
            <person name="Wang X."/>
            <person name="Chiquet J."/>
            <person name="Belcram H."/>
            <person name="Tong C."/>
            <person name="Samans B."/>
            <person name="Correa M."/>
            <person name="Da Silva C."/>
            <person name="Just J."/>
            <person name="Falentin C."/>
            <person name="Koh C.S."/>
            <person name="Le Clainche I."/>
            <person name="Bernard M."/>
            <person name="Bento P."/>
            <person name="Noel B."/>
            <person name="Labadie K."/>
            <person name="Alberti A."/>
            <person name="Charles M."/>
            <person name="Arnaud D."/>
            <person name="Guo H."/>
            <person name="Daviaud C."/>
            <person name="Alamery S."/>
            <person name="Jabbari K."/>
            <person name="Zhao M."/>
            <person name="Edger P.P."/>
            <person name="Chelaifa H."/>
            <person name="Tack D."/>
            <person name="Lassalle G."/>
            <person name="Mestiri I."/>
            <person name="Schnel N."/>
            <person name="Le Paslier M.C."/>
            <person name="Fan G."/>
            <person name="Renault V."/>
            <person name="Bayer P.E."/>
            <person name="Golicz A.A."/>
            <person name="Manoli S."/>
            <person name="Lee T.H."/>
            <person name="Thi V.H."/>
            <person name="Chalabi S."/>
            <person name="Hu Q."/>
            <person name="Fan C."/>
            <person name="Tollenaere R."/>
            <person name="Lu Y."/>
            <person name="Battail C."/>
            <person name="Shen J."/>
            <person name="Sidebottom C.H."/>
            <person name="Wang X."/>
            <person name="Canaguier A."/>
            <person name="Chauveau A."/>
            <person name="Berard A."/>
            <person name="Deniot G."/>
            <person name="Guan M."/>
            <person name="Liu Z."/>
            <person name="Sun F."/>
            <person name="Lim Y.P."/>
            <person name="Lyons E."/>
            <person name="Town C.D."/>
            <person name="Bancroft I."/>
            <person name="Wang X."/>
            <person name="Meng J."/>
            <person name="Ma J."/>
            <person name="Pires J.C."/>
            <person name="King G.J."/>
            <person name="Brunel D."/>
            <person name="Delourme R."/>
            <person name="Renard M."/>
            <person name="Aury J.M."/>
            <person name="Adams K.L."/>
            <person name="Batley J."/>
            <person name="Snowdon R.J."/>
            <person name="Tost J."/>
            <person name="Edwards D."/>
            <person name="Zhou Y."/>
            <person name="Hua W."/>
            <person name="Sharpe A.G."/>
            <person name="Paterson A.H."/>
            <person name="Guan C."/>
            <person name="Wincker P."/>
        </authorList>
    </citation>
    <scope>NUCLEOTIDE SEQUENCE [LARGE SCALE GENOMIC DNA]</scope>
    <source>
        <strain evidence="4">cv. Darmor-bzh</strain>
    </source>
</reference>
<keyword evidence="1" id="KW-0347">Helicase</keyword>
<dbReference type="Gramene" id="CDY51096">
    <property type="protein sequence ID" value="CDY51096"/>
    <property type="gene ID" value="GSBRNA2T00098238001"/>
</dbReference>
<evidence type="ECO:0000259" key="2">
    <source>
        <dbReference type="Pfam" id="PF05970"/>
    </source>
</evidence>
<protein>
    <recommendedName>
        <fullName evidence="1">ATP-dependent DNA helicase</fullName>
        <ecNumber evidence="1">5.6.2.3</ecNumber>
    </recommendedName>
</protein>
<keyword evidence="4" id="KW-1185">Reference proteome</keyword>